<dbReference type="EMBL" id="JAVFKD010000002">
    <property type="protein sequence ID" value="KAK5997513.1"/>
    <property type="molecule type" value="Genomic_DNA"/>
</dbReference>
<gene>
    <name evidence="1" type="ORF">PT974_02876</name>
</gene>
<accession>A0ABR0SZA6</accession>
<proteinExistence type="predicted"/>
<protein>
    <submittedName>
        <fullName evidence="1">Uncharacterized protein</fullName>
    </submittedName>
</protein>
<dbReference type="Proteomes" id="UP001338125">
    <property type="component" value="Unassembled WGS sequence"/>
</dbReference>
<reference evidence="1 2" key="1">
    <citation type="submission" date="2024-01" db="EMBL/GenBank/DDBJ databases">
        <title>Complete genome of Cladobotryum mycophilum ATHUM6906.</title>
        <authorList>
            <person name="Christinaki A.C."/>
            <person name="Myridakis A.I."/>
            <person name="Kouvelis V.N."/>
        </authorList>
    </citation>
    <scope>NUCLEOTIDE SEQUENCE [LARGE SCALE GENOMIC DNA]</scope>
    <source>
        <strain evidence="1 2">ATHUM6906</strain>
    </source>
</reference>
<sequence>MVHIELQTLNHMVIHIVAADNPPTHVTSMTDEVAAVACCKDFFRPWKFIARATLNAAEEFDLQTRGLVSAAIGANFMLG</sequence>
<evidence type="ECO:0000313" key="1">
    <source>
        <dbReference type="EMBL" id="KAK5997513.1"/>
    </source>
</evidence>
<comment type="caution">
    <text evidence="1">The sequence shown here is derived from an EMBL/GenBank/DDBJ whole genome shotgun (WGS) entry which is preliminary data.</text>
</comment>
<evidence type="ECO:0000313" key="2">
    <source>
        <dbReference type="Proteomes" id="UP001338125"/>
    </source>
</evidence>
<keyword evidence="2" id="KW-1185">Reference proteome</keyword>
<organism evidence="1 2">
    <name type="scientific">Cladobotryum mycophilum</name>
    <dbReference type="NCBI Taxonomy" id="491253"/>
    <lineage>
        <taxon>Eukaryota</taxon>
        <taxon>Fungi</taxon>
        <taxon>Dikarya</taxon>
        <taxon>Ascomycota</taxon>
        <taxon>Pezizomycotina</taxon>
        <taxon>Sordariomycetes</taxon>
        <taxon>Hypocreomycetidae</taxon>
        <taxon>Hypocreales</taxon>
        <taxon>Hypocreaceae</taxon>
        <taxon>Cladobotryum</taxon>
    </lineage>
</organism>
<name>A0ABR0SZA6_9HYPO</name>